<reference evidence="1" key="1">
    <citation type="submission" date="2018-05" db="EMBL/GenBank/DDBJ databases">
        <authorList>
            <person name="Lanie J.A."/>
            <person name="Ng W.-L."/>
            <person name="Kazmierczak K.M."/>
            <person name="Andrzejewski T.M."/>
            <person name="Davidsen T.M."/>
            <person name="Wayne K.J."/>
            <person name="Tettelin H."/>
            <person name="Glass J.I."/>
            <person name="Rusch D."/>
            <person name="Podicherti R."/>
            <person name="Tsui H.-C.T."/>
            <person name="Winkler M.E."/>
        </authorList>
    </citation>
    <scope>NUCLEOTIDE SEQUENCE</scope>
</reference>
<sequence>MTTATQTDIKLVAHLMRRAAFGLPAYRLELLAEQSYEDLVKDLLDIDSKERPEEDLLERFHSEHADEENSAMTAARWYFRMINSERVLEEKVALFWHNRFATGVAKSNVNLMMRAHLEMLRDHGMGNFRDILQQLSRDPAMIWWLDQQTNHKGAINENYGRELLELFSMGRGNYTEDDVQAAALAFTGWTLDQSIPRYPNGWWDFSFVYREDDHDHAEKTFLGRTGDLNGDDIVDEVVKHDATARFVADNLYRYFVSDESKETEIEDLMKVYFDEGYEIRPMLRHIFNSDSFKSAAYEKVRWPVDHVVNIVNITGRHTDPFEGGLKKLAEASSLMGQRLLDPPSVEGWHTGREWIDSSFLIERVNFATNMLGDTNSPGIRTIVGRISTGKISTTPGDLIDACLYELGCVEIGSNTKAILLEESGLPAIIQIDDRFGDKVTQIIELIVASREYQLG</sequence>
<name>A0A381TVX4_9ZZZZ</name>
<evidence type="ECO:0000313" key="1">
    <source>
        <dbReference type="EMBL" id="SVA20196.1"/>
    </source>
</evidence>
<dbReference type="EMBL" id="UINC01005264">
    <property type="protein sequence ID" value="SVA20196.1"/>
    <property type="molecule type" value="Genomic_DNA"/>
</dbReference>
<dbReference type="AlphaFoldDB" id="A0A381TVX4"/>
<organism evidence="1">
    <name type="scientific">marine metagenome</name>
    <dbReference type="NCBI Taxonomy" id="408172"/>
    <lineage>
        <taxon>unclassified sequences</taxon>
        <taxon>metagenomes</taxon>
        <taxon>ecological metagenomes</taxon>
    </lineage>
</organism>
<protein>
    <recommendedName>
        <fullName evidence="2">DUF1800 domain-containing protein</fullName>
    </recommendedName>
</protein>
<evidence type="ECO:0008006" key="2">
    <source>
        <dbReference type="Google" id="ProtNLM"/>
    </source>
</evidence>
<dbReference type="Pfam" id="PF08811">
    <property type="entry name" value="DUF1800"/>
    <property type="match status" value="1"/>
</dbReference>
<proteinExistence type="predicted"/>
<gene>
    <name evidence="1" type="ORF">METZ01_LOCUS73050</name>
</gene>
<dbReference type="InterPro" id="IPR014917">
    <property type="entry name" value="DUF1800"/>
</dbReference>
<accession>A0A381TVX4</accession>